<evidence type="ECO:0000313" key="2">
    <source>
        <dbReference type="Proteomes" id="UP000178811"/>
    </source>
</evidence>
<dbReference type="SUPFAM" id="SSF143100">
    <property type="entry name" value="TTHA1013/TTHA0281-like"/>
    <property type="match status" value="1"/>
</dbReference>
<comment type="caution">
    <text evidence="1">The sequence shown here is derived from an EMBL/GenBank/DDBJ whole genome shotgun (WGS) entry which is preliminary data.</text>
</comment>
<dbReference type="Proteomes" id="UP000178811">
    <property type="component" value="Unassembled WGS sequence"/>
</dbReference>
<evidence type="ECO:0008006" key="3">
    <source>
        <dbReference type="Google" id="ProtNLM"/>
    </source>
</evidence>
<dbReference type="EMBL" id="MFLW01000029">
    <property type="protein sequence ID" value="OGG77873.1"/>
    <property type="molecule type" value="Genomic_DNA"/>
</dbReference>
<dbReference type="AlphaFoldDB" id="A0A1F6EWC4"/>
<dbReference type="Pfam" id="PF21748">
    <property type="entry name" value="UPF0150"/>
    <property type="match status" value="1"/>
</dbReference>
<sequence length="70" mass="8007">MYTAIYKKVRSGYVAWVEEIPGVNTQGSSKKETRENLSDALSEFLIARRELTKRERSRGGSIVRERFALA</sequence>
<organism evidence="1 2">
    <name type="scientific">Candidatus Kaiserbacteria bacterium RIFCSPLOWO2_01_FULL_52_12b</name>
    <dbReference type="NCBI Taxonomy" id="1798509"/>
    <lineage>
        <taxon>Bacteria</taxon>
        <taxon>Candidatus Kaiseribacteriota</taxon>
    </lineage>
</organism>
<proteinExistence type="predicted"/>
<dbReference type="InterPro" id="IPR035069">
    <property type="entry name" value="TTHA1013/TTHA0281-like"/>
</dbReference>
<accession>A0A1F6EWC4</accession>
<dbReference type="Gene3D" id="3.30.160.250">
    <property type="match status" value="1"/>
</dbReference>
<name>A0A1F6EWC4_9BACT</name>
<gene>
    <name evidence="1" type="ORF">A3A36_01260</name>
</gene>
<protein>
    <recommendedName>
        <fullName evidence="3">HicB family protein</fullName>
    </recommendedName>
</protein>
<reference evidence="1 2" key="1">
    <citation type="journal article" date="2016" name="Nat. Commun.">
        <title>Thousands of microbial genomes shed light on interconnected biogeochemical processes in an aquifer system.</title>
        <authorList>
            <person name="Anantharaman K."/>
            <person name="Brown C.T."/>
            <person name="Hug L.A."/>
            <person name="Sharon I."/>
            <person name="Castelle C.J."/>
            <person name="Probst A.J."/>
            <person name="Thomas B.C."/>
            <person name="Singh A."/>
            <person name="Wilkins M.J."/>
            <person name="Karaoz U."/>
            <person name="Brodie E.L."/>
            <person name="Williams K.H."/>
            <person name="Hubbard S.S."/>
            <person name="Banfield J.F."/>
        </authorList>
    </citation>
    <scope>NUCLEOTIDE SEQUENCE [LARGE SCALE GENOMIC DNA]</scope>
</reference>
<evidence type="ECO:0000313" key="1">
    <source>
        <dbReference type="EMBL" id="OGG77873.1"/>
    </source>
</evidence>
<dbReference type="InterPro" id="IPR049389">
    <property type="entry name" value="TTHA0281-like"/>
</dbReference>